<accession>A0AAW8HS74</accession>
<dbReference type="Gene3D" id="3.30.870.10">
    <property type="entry name" value="Endonuclease Chain A"/>
    <property type="match status" value="2"/>
</dbReference>
<evidence type="ECO:0008006" key="3">
    <source>
        <dbReference type="Google" id="ProtNLM"/>
    </source>
</evidence>
<organism evidence="1 2">
    <name type="scientific">Pluralibacter gergoviae</name>
    <name type="common">Enterobacter gergoviae</name>
    <dbReference type="NCBI Taxonomy" id="61647"/>
    <lineage>
        <taxon>Bacteria</taxon>
        <taxon>Pseudomonadati</taxon>
        <taxon>Pseudomonadota</taxon>
        <taxon>Gammaproteobacteria</taxon>
        <taxon>Enterobacterales</taxon>
        <taxon>Enterobacteriaceae</taxon>
        <taxon>Pluralibacter</taxon>
    </lineage>
</organism>
<dbReference type="EMBL" id="JAVDNV010000008">
    <property type="protein sequence ID" value="MDQ2309883.1"/>
    <property type="molecule type" value="Genomic_DNA"/>
</dbReference>
<reference evidence="1" key="1">
    <citation type="submission" date="2023-08" db="EMBL/GenBank/DDBJ databases">
        <title>WGS of pathogenic bacterial species, Los Angeles County Public Health Laboratories.</title>
        <authorList>
            <person name="Garrigues J.M."/>
            <person name="Green N.M."/>
        </authorList>
    </citation>
    <scope>NUCLEOTIDE SEQUENCE</scope>
    <source>
        <strain evidence="1">LACPHL-BACT-2023-00068</strain>
    </source>
</reference>
<dbReference type="GeneID" id="61381886"/>
<dbReference type="CDD" id="cd09117">
    <property type="entry name" value="PLDc_Bfil_DEXD_like"/>
    <property type="match status" value="1"/>
</dbReference>
<name>A0AAW8HS74_PLUGE</name>
<sequence>MKLLDMFKKQIAQMGPLKRVWLTTFNLDIAFVESRILPAVLDMDPPTGRMDYEGLQRALSDSGIDFRIYCDPRMIDIVKPKRTSIGIYPVSVRKLAVDEALYLDGERSLFHPKVFYLEDNSKKIVLGAGSANLTLSGWGRNQEAVDFRTVSSNAQYQQIKQFFMGLLDEELSYGDFFPVRRKFYGDDPDWSFIHSLNQHTLLDALAAGGELTKLSVWSPYLADSLPVLISKLAGPELRVELVPDLAAGQFIRTRWGEELQTLIASQRLTLFRPPAERDPRIMMTHAKLWLAESSAGRHLAIGSWNFTGPGCSSLPVKGRNVEAGIVHPVSKGTKLCSAPWAVSEGDFACEELLEEEALVPGSLPPFDLTVVFDWQRCEYRLSGEWFLGKPQEGHLLILPGVKKPVRLSWNVADGVLKSPLKINVEQSAALLDSPFYTLRKAGEADWTGTIVETGAEYRRALRFKSLDDILDSYMNASEPEQSDNLMLRSAAGQDELLSESLEEVASASPESTSYFRLFQAMRLRGNGLSTIKESKQLHRRLFSDPGCLLELAEMVRALLEQQPGSVFGWFLAQEVNSMADRAKVRFDQIKRSNTADAADITVHQWRSLYVAPPPLKGKKGTHRYLNIIRKECSYDH</sequence>
<dbReference type="RefSeq" id="WP_048255213.1">
    <property type="nucleotide sequence ID" value="NZ_CBCSIS010000045.1"/>
</dbReference>
<dbReference type="Proteomes" id="UP001236270">
    <property type="component" value="Unassembled WGS sequence"/>
</dbReference>
<protein>
    <recommendedName>
        <fullName evidence="3">PLD phosphodiesterase domain-containing protein</fullName>
    </recommendedName>
</protein>
<dbReference type="AlphaFoldDB" id="A0AAW8HS74"/>
<evidence type="ECO:0000313" key="2">
    <source>
        <dbReference type="Proteomes" id="UP001236270"/>
    </source>
</evidence>
<gene>
    <name evidence="1" type="ORF">RBJ30_12365</name>
</gene>
<evidence type="ECO:0000313" key="1">
    <source>
        <dbReference type="EMBL" id="MDQ2309883.1"/>
    </source>
</evidence>
<comment type="caution">
    <text evidence="1">The sequence shown here is derived from an EMBL/GenBank/DDBJ whole genome shotgun (WGS) entry which is preliminary data.</text>
</comment>
<proteinExistence type="predicted"/>